<keyword evidence="2" id="KW-0805">Transcription regulation</keyword>
<dbReference type="SUPFAM" id="SSF46955">
    <property type="entry name" value="Putative DNA-binding domain"/>
    <property type="match status" value="1"/>
</dbReference>
<dbReference type="GO" id="GO:0003677">
    <property type="term" value="F:DNA binding"/>
    <property type="evidence" value="ECO:0007669"/>
    <property type="project" value="UniProtKB-KW"/>
</dbReference>
<evidence type="ECO:0000256" key="3">
    <source>
        <dbReference type="ARBA" id="ARBA00023125"/>
    </source>
</evidence>
<dbReference type="GO" id="GO:0003700">
    <property type="term" value="F:DNA-binding transcription factor activity"/>
    <property type="evidence" value="ECO:0007669"/>
    <property type="project" value="InterPro"/>
</dbReference>
<dbReference type="Pfam" id="PF13411">
    <property type="entry name" value="MerR_1"/>
    <property type="match status" value="1"/>
</dbReference>
<accession>A0AAX2JFY0</accession>
<name>A0AAX2JFY0_9FUSO</name>
<dbReference type="EMBL" id="LS483487">
    <property type="protein sequence ID" value="SQJ15764.1"/>
    <property type="molecule type" value="Genomic_DNA"/>
</dbReference>
<dbReference type="SMART" id="SM00422">
    <property type="entry name" value="HTH_MERR"/>
    <property type="match status" value="1"/>
</dbReference>
<feature type="domain" description="HTH merR-type" evidence="5">
    <location>
        <begin position="4"/>
        <end position="74"/>
    </location>
</feature>
<keyword evidence="4" id="KW-0804">Transcription</keyword>
<dbReference type="InterPro" id="IPR000551">
    <property type="entry name" value="MerR-type_HTH_dom"/>
</dbReference>
<dbReference type="Proteomes" id="UP000249008">
    <property type="component" value="Chromosome 1"/>
</dbReference>
<dbReference type="Gene3D" id="1.10.1660.10">
    <property type="match status" value="1"/>
</dbReference>
<evidence type="ECO:0000313" key="7">
    <source>
        <dbReference type="Proteomes" id="UP000249008"/>
    </source>
</evidence>
<evidence type="ECO:0000256" key="2">
    <source>
        <dbReference type="ARBA" id="ARBA00023015"/>
    </source>
</evidence>
<dbReference type="AlphaFoldDB" id="A0AAX2JFY0"/>
<dbReference type="InterPro" id="IPR047057">
    <property type="entry name" value="MerR_fam"/>
</dbReference>
<protein>
    <submittedName>
        <fullName evidence="6">Copper export regulator</fullName>
    </submittedName>
</protein>
<dbReference type="PANTHER" id="PTHR30204">
    <property type="entry name" value="REDOX-CYCLING DRUG-SENSING TRANSCRIPTIONAL ACTIVATOR SOXR"/>
    <property type="match status" value="1"/>
</dbReference>
<evidence type="ECO:0000259" key="5">
    <source>
        <dbReference type="PROSITE" id="PS50937"/>
    </source>
</evidence>
<evidence type="ECO:0000256" key="4">
    <source>
        <dbReference type="ARBA" id="ARBA00023163"/>
    </source>
</evidence>
<reference evidence="6 7" key="1">
    <citation type="submission" date="2018-06" db="EMBL/GenBank/DDBJ databases">
        <authorList>
            <consortium name="Pathogen Informatics"/>
            <person name="Doyle S."/>
        </authorList>
    </citation>
    <scope>NUCLEOTIDE SEQUENCE [LARGE SCALE GENOMIC DNA]</scope>
    <source>
        <strain evidence="6 7">NCTC12112</strain>
    </source>
</reference>
<dbReference type="KEGG" id="ful:C4N20_06075"/>
<evidence type="ECO:0000256" key="1">
    <source>
        <dbReference type="ARBA" id="ARBA00022491"/>
    </source>
</evidence>
<sequence length="257" mass="30929">MKEYYLINEVSKITEIPVSTLRYYSNENLVTPAFRDKSNNYNYYSLEQIFNLKLINYIRNLGISLEQIKEYIFTKEEDKFEKILKEIISEVQNKIVCLKNQKKILEKHLMNHKTGKNIELDIPFIKGFEDIKGTEISPEEKIFERFPLKFEYKYFGFKFLKNDLQEEIKGSHLYISFKNRENKSVVLNKGSYICMWSESLFKKEDISNSIERVQKWAELKDILISQNIFVFFEEEYTLFKENSKIRYLVMILIDNEI</sequence>
<proteinExistence type="predicted"/>
<gene>
    <name evidence="6" type="primary">hmrR_1</name>
    <name evidence="6" type="ORF">NCTC12112_03104</name>
</gene>
<organism evidence="6 7">
    <name type="scientific">Fusobacterium ulcerans</name>
    <dbReference type="NCBI Taxonomy" id="861"/>
    <lineage>
        <taxon>Bacteria</taxon>
        <taxon>Fusobacteriati</taxon>
        <taxon>Fusobacteriota</taxon>
        <taxon>Fusobacteriia</taxon>
        <taxon>Fusobacteriales</taxon>
        <taxon>Fusobacteriaceae</taxon>
        <taxon>Fusobacterium</taxon>
    </lineage>
</organism>
<dbReference type="GeneID" id="78454368"/>
<keyword evidence="3" id="KW-0238">DNA-binding</keyword>
<dbReference type="RefSeq" id="WP_005978505.1">
    <property type="nucleotide sequence ID" value="NZ_CABKNW010000004.1"/>
</dbReference>
<evidence type="ECO:0000313" key="6">
    <source>
        <dbReference type="EMBL" id="SQJ15764.1"/>
    </source>
</evidence>
<dbReference type="PROSITE" id="PS50937">
    <property type="entry name" value="HTH_MERR_2"/>
    <property type="match status" value="1"/>
</dbReference>
<keyword evidence="1" id="KW-0678">Repressor</keyword>
<dbReference type="PANTHER" id="PTHR30204:SF69">
    <property type="entry name" value="MERR-FAMILY TRANSCRIPTIONAL REGULATOR"/>
    <property type="match status" value="1"/>
</dbReference>
<dbReference type="InterPro" id="IPR009061">
    <property type="entry name" value="DNA-bd_dom_put_sf"/>
</dbReference>